<keyword evidence="4 7" id="KW-0812">Transmembrane</keyword>
<accession>A0A4Z0R614</accession>
<reference evidence="8 9" key="1">
    <citation type="submission" date="2019-03" db="EMBL/GenBank/DDBJ databases">
        <title>Draft Genome Sequence of Desulfosporosinus fructosivorans Strain 63.6F, Isolated from Marine Sediment in the Baltic Sea.</title>
        <authorList>
            <person name="Hausmann B."/>
            <person name="Vandieken V."/>
            <person name="Pjevac P."/>
            <person name="Schreck K."/>
            <person name="Herbold C.W."/>
            <person name="Loy A."/>
        </authorList>
    </citation>
    <scope>NUCLEOTIDE SEQUENCE [LARGE SCALE GENOMIC DNA]</scope>
    <source>
        <strain evidence="8 9">63.6F</strain>
    </source>
</reference>
<proteinExistence type="inferred from homology"/>
<evidence type="ECO:0000256" key="5">
    <source>
        <dbReference type="ARBA" id="ARBA00022989"/>
    </source>
</evidence>
<feature type="transmembrane region" description="Helical" evidence="7">
    <location>
        <begin position="288"/>
        <end position="308"/>
    </location>
</feature>
<dbReference type="InterPro" id="IPR052049">
    <property type="entry name" value="Electron_transfer_protein"/>
</dbReference>
<dbReference type="AlphaFoldDB" id="A0A4Z0R614"/>
<organism evidence="8 9">
    <name type="scientific">Desulfosporosinus fructosivorans</name>
    <dbReference type="NCBI Taxonomy" id="2018669"/>
    <lineage>
        <taxon>Bacteria</taxon>
        <taxon>Bacillati</taxon>
        <taxon>Bacillota</taxon>
        <taxon>Clostridia</taxon>
        <taxon>Eubacteriales</taxon>
        <taxon>Desulfitobacteriaceae</taxon>
        <taxon>Desulfosporosinus</taxon>
    </lineage>
</organism>
<comment type="similarity">
    <text evidence="2">Belongs to the NrfD family.</text>
</comment>
<protein>
    <submittedName>
        <fullName evidence="8">Molybdopterin oxidoreductase</fullName>
    </submittedName>
</protein>
<dbReference type="Gene3D" id="1.20.1630.10">
    <property type="entry name" value="Formate dehydrogenase/DMSO reductase domain"/>
    <property type="match status" value="1"/>
</dbReference>
<evidence type="ECO:0000313" key="8">
    <source>
        <dbReference type="EMBL" id="TGE38561.1"/>
    </source>
</evidence>
<dbReference type="Pfam" id="PF03916">
    <property type="entry name" value="NrfD"/>
    <property type="match status" value="1"/>
</dbReference>
<keyword evidence="3" id="KW-1003">Cell membrane</keyword>
<keyword evidence="5 7" id="KW-1133">Transmembrane helix</keyword>
<dbReference type="PANTHER" id="PTHR34856:SF2">
    <property type="entry name" value="PROTEIN NRFD"/>
    <property type="match status" value="1"/>
</dbReference>
<dbReference type="InterPro" id="IPR005614">
    <property type="entry name" value="NrfD-like"/>
</dbReference>
<comment type="subcellular location">
    <subcellularLocation>
        <location evidence="1">Cell membrane</location>
        <topology evidence="1">Multi-pass membrane protein</topology>
    </subcellularLocation>
</comment>
<feature type="transmembrane region" description="Helical" evidence="7">
    <location>
        <begin position="79"/>
        <end position="97"/>
    </location>
</feature>
<evidence type="ECO:0000256" key="7">
    <source>
        <dbReference type="SAM" id="Phobius"/>
    </source>
</evidence>
<feature type="transmembrane region" description="Helical" evidence="7">
    <location>
        <begin position="244"/>
        <end position="268"/>
    </location>
</feature>
<evidence type="ECO:0000256" key="6">
    <source>
        <dbReference type="ARBA" id="ARBA00023136"/>
    </source>
</evidence>
<feature type="transmembrane region" description="Helical" evidence="7">
    <location>
        <begin position="215"/>
        <end position="232"/>
    </location>
</feature>
<comment type="caution">
    <text evidence="8">The sequence shown here is derived from an EMBL/GenBank/DDBJ whole genome shotgun (WGS) entry which is preliminary data.</text>
</comment>
<evidence type="ECO:0000256" key="1">
    <source>
        <dbReference type="ARBA" id="ARBA00004651"/>
    </source>
</evidence>
<name>A0A4Z0R614_9FIRM</name>
<keyword evidence="9" id="KW-1185">Reference proteome</keyword>
<evidence type="ECO:0000313" key="9">
    <source>
        <dbReference type="Proteomes" id="UP000298460"/>
    </source>
</evidence>
<feature type="transmembrane region" description="Helical" evidence="7">
    <location>
        <begin position="384"/>
        <end position="405"/>
    </location>
</feature>
<dbReference type="EMBL" id="SPQQ01000003">
    <property type="protein sequence ID" value="TGE38561.1"/>
    <property type="molecule type" value="Genomic_DNA"/>
</dbReference>
<dbReference type="RefSeq" id="WP_135546733.1">
    <property type="nucleotide sequence ID" value="NZ_SPQQ01000003.1"/>
</dbReference>
<evidence type="ECO:0000256" key="3">
    <source>
        <dbReference type="ARBA" id="ARBA00022475"/>
    </source>
</evidence>
<dbReference type="Proteomes" id="UP000298460">
    <property type="component" value="Unassembled WGS sequence"/>
</dbReference>
<gene>
    <name evidence="8" type="ORF">E4K67_11600</name>
</gene>
<feature type="transmembrane region" description="Helical" evidence="7">
    <location>
        <begin position="175"/>
        <end position="195"/>
    </location>
</feature>
<feature type="transmembrane region" description="Helical" evidence="7">
    <location>
        <begin position="39"/>
        <end position="67"/>
    </location>
</feature>
<keyword evidence="6 7" id="KW-0472">Membrane</keyword>
<dbReference type="PANTHER" id="PTHR34856">
    <property type="entry name" value="PROTEIN NRFD"/>
    <property type="match status" value="1"/>
</dbReference>
<dbReference type="OrthoDB" id="9768846at2"/>
<evidence type="ECO:0000256" key="4">
    <source>
        <dbReference type="ARBA" id="ARBA00022692"/>
    </source>
</evidence>
<sequence length="438" mass="48378">MKKSNALLGLAGALILISLLAWGYQLFNGLIVTNMRNPFSWGLYIATFAFFVGVAAGGLIVSSSVYLFNIEVLKPFTRIASLSAFASILGAGAMIFPDMGRVARVWMIFLHPNLKSPLVWDVVVITAYLIITFLSVYVQLLPDWKKEGHGFFNGWTTKRSQENIDAFSKRWSKRVALVGLPVAILIHTVTALIFATQTSRGWWNTAVLPPDFVSVAIASGTALVLVISLLAVGREQFEQYRGAFRTMALIVAGSLVIHFFFVSVDLIVHGWSGNPEAKEILHVVFGRYGFLYATEILLPAFTMIFFFTEKGKSSFWALITGSVLLFIGVFAHRMMLMFPAFNVIPLSLSVPGAGIESWAYPVALGQLREGLPVFVSSWDYSPTLVEYAVALLPFGLVLFVVTGALRMYNFVPKKRVVSLCTSRPMKPHTDFNATSESE</sequence>
<evidence type="ECO:0000256" key="2">
    <source>
        <dbReference type="ARBA" id="ARBA00008929"/>
    </source>
</evidence>
<feature type="transmembrane region" description="Helical" evidence="7">
    <location>
        <begin position="117"/>
        <end position="138"/>
    </location>
</feature>
<dbReference type="GO" id="GO:0005886">
    <property type="term" value="C:plasma membrane"/>
    <property type="evidence" value="ECO:0007669"/>
    <property type="project" value="UniProtKB-SubCell"/>
</dbReference>
<feature type="transmembrane region" description="Helical" evidence="7">
    <location>
        <begin position="315"/>
        <end position="341"/>
    </location>
</feature>